<dbReference type="SUPFAM" id="SSF89372">
    <property type="entry name" value="Fucose-specific lectin"/>
    <property type="match status" value="1"/>
</dbReference>
<dbReference type="AlphaFoldDB" id="A0A9P8VUQ5"/>
<accession>A0A9P8VUQ5</accession>
<dbReference type="OrthoDB" id="5099105at2759"/>
<name>A0A9P8VUQ5_9HYPO</name>
<keyword evidence="2" id="KW-0812">Transmembrane</keyword>
<evidence type="ECO:0008006" key="5">
    <source>
        <dbReference type="Google" id="ProtNLM"/>
    </source>
</evidence>
<organism evidence="3 4">
    <name type="scientific">Thelonectria olida</name>
    <dbReference type="NCBI Taxonomy" id="1576542"/>
    <lineage>
        <taxon>Eukaryota</taxon>
        <taxon>Fungi</taxon>
        <taxon>Dikarya</taxon>
        <taxon>Ascomycota</taxon>
        <taxon>Pezizomycotina</taxon>
        <taxon>Sordariomycetes</taxon>
        <taxon>Hypocreomycetidae</taxon>
        <taxon>Hypocreales</taxon>
        <taxon>Nectriaceae</taxon>
        <taxon>Thelonectria</taxon>
    </lineage>
</organism>
<dbReference type="EMBL" id="JAGPYM010000043">
    <property type="protein sequence ID" value="KAH6873949.1"/>
    <property type="molecule type" value="Genomic_DNA"/>
</dbReference>
<keyword evidence="2" id="KW-1133">Transmembrane helix</keyword>
<feature type="transmembrane region" description="Helical" evidence="2">
    <location>
        <begin position="76"/>
        <end position="97"/>
    </location>
</feature>
<feature type="compositionally biased region" description="Low complexity" evidence="1">
    <location>
        <begin position="106"/>
        <end position="123"/>
    </location>
</feature>
<keyword evidence="4" id="KW-1185">Reference proteome</keyword>
<dbReference type="Gene3D" id="2.120.10.70">
    <property type="entry name" value="Fucose-specific lectin"/>
    <property type="match status" value="1"/>
</dbReference>
<evidence type="ECO:0000256" key="1">
    <source>
        <dbReference type="SAM" id="MobiDB-lite"/>
    </source>
</evidence>
<comment type="caution">
    <text evidence="3">The sequence shown here is derived from an EMBL/GenBank/DDBJ whole genome shotgun (WGS) entry which is preliminary data.</text>
</comment>
<dbReference type="Proteomes" id="UP000777438">
    <property type="component" value="Unassembled WGS sequence"/>
</dbReference>
<gene>
    <name evidence="3" type="ORF">B0T10DRAFT_499531</name>
</gene>
<reference evidence="3 4" key="1">
    <citation type="journal article" date="2021" name="Nat. Commun.">
        <title>Genetic determinants of endophytism in the Arabidopsis root mycobiome.</title>
        <authorList>
            <person name="Mesny F."/>
            <person name="Miyauchi S."/>
            <person name="Thiergart T."/>
            <person name="Pickel B."/>
            <person name="Atanasova L."/>
            <person name="Karlsson M."/>
            <person name="Huettel B."/>
            <person name="Barry K.W."/>
            <person name="Haridas S."/>
            <person name="Chen C."/>
            <person name="Bauer D."/>
            <person name="Andreopoulos W."/>
            <person name="Pangilinan J."/>
            <person name="LaButti K."/>
            <person name="Riley R."/>
            <person name="Lipzen A."/>
            <person name="Clum A."/>
            <person name="Drula E."/>
            <person name="Henrissat B."/>
            <person name="Kohler A."/>
            <person name="Grigoriev I.V."/>
            <person name="Martin F.M."/>
            <person name="Hacquard S."/>
        </authorList>
    </citation>
    <scope>NUCLEOTIDE SEQUENCE [LARGE SCALE GENOMIC DNA]</scope>
    <source>
        <strain evidence="3 4">MPI-CAGE-CH-0241</strain>
    </source>
</reference>
<keyword evidence="2" id="KW-0472">Membrane</keyword>
<sequence>MDSPTISNDHTSHSTLEVRNPFLEHELQPPPEVHKVHPAPEVKDHAADGTRDVEKQGQRAPVLFKVPGLCTVRRRLLHFVIFVAVIGVIAMGLALGVKLSRKHDGSGNPSSEDKSSSGSPGDSATTNDKTNLFALRADTRITAANFTDEFGNTNALVFYQLQNNAIYMSAFNSSVDKWIVSPVIDGRGNVTLDDVRPGTALGVDIYFHNSTNRYVHLYYQDPNNVLKLLFRYTIFTDSASSAQDWISPFAPEVFTASNGSSIASYGRQSYASIRSSYMFFQTETDGVRGGFLWGRNDQGYSSMLFPKAAKPSEKTHLAVVGIPAINTTSRSLSIFYHSSAGVLAQLLYNGNGVYSSQPLPRGLGARSAIAAFGTGFNGTDSTGSDDVGYQVLSVDPDADTGVLSTYYRLGRWVAGEEVTALSDCASRATMIATADRRVYCVVDGKNGTEIGEWKWTGDAAGSTDQYSKYDKMSTVDTSVS</sequence>
<evidence type="ECO:0000256" key="2">
    <source>
        <dbReference type="SAM" id="Phobius"/>
    </source>
</evidence>
<evidence type="ECO:0000313" key="4">
    <source>
        <dbReference type="Proteomes" id="UP000777438"/>
    </source>
</evidence>
<feature type="region of interest" description="Disordered" evidence="1">
    <location>
        <begin position="101"/>
        <end position="128"/>
    </location>
</feature>
<evidence type="ECO:0000313" key="3">
    <source>
        <dbReference type="EMBL" id="KAH6873949.1"/>
    </source>
</evidence>
<proteinExistence type="predicted"/>
<protein>
    <recommendedName>
        <fullName evidence="5">Fucose-specific lectin</fullName>
    </recommendedName>
</protein>